<sequence>MSTARWTAGLAVSALLHAGGYGALALAVRPEPVEDQPLPPSKLDVQAYQLDRTEAQQARPETEAAPEEQAQGAAVAQGVIPQSQARPAEAPAEPLAPERPEPDTLIASATPPPQLEAARPPAAALAAAQAAPLVARPASATPTAVSAAIAAARPLAAALALPAALRPEAAELVSLQPSSQAAPALPAAAPAPVALPENAPEAQAAPQATPDAAALPDTPAATEPLAQAVANATPTAATEPPAKALKATLAFPSGEGDVDPVSLAAFQSFMQPGDLAVQGDPLRDGVSALLSQVPCSRLQVAFDPDTATLQINGHVPENDLRAPVLAALQAQMGEDIRVSDNILILPRPQCGALSGIADVGLPQSNDQSTNPLLIGEASQARNLDFVKDQRLWFELTAPEYDAYVYVDYFDSGGNVIHLAPNDQVPVNLATRDSALRVGTKTDADPGLKIVIGPPYGQEIAVAFAASEQLYDGLRPLIEPAAPYLAYLKARVAEARAANPEFKGEWVYFFVTTAER</sequence>
<evidence type="ECO:0000313" key="3">
    <source>
        <dbReference type="EMBL" id="GHF35115.1"/>
    </source>
</evidence>
<evidence type="ECO:0000259" key="2">
    <source>
        <dbReference type="Pfam" id="PF14326"/>
    </source>
</evidence>
<feature type="region of interest" description="Disordered" evidence="1">
    <location>
        <begin position="49"/>
        <end position="121"/>
    </location>
</feature>
<feature type="domain" description="DUF4384" evidence="2">
    <location>
        <begin position="400"/>
        <end position="467"/>
    </location>
</feature>
<dbReference type="RefSeq" id="WP_189678283.1">
    <property type="nucleotide sequence ID" value="NZ_BNCJ01000001.1"/>
</dbReference>
<proteinExistence type="predicted"/>
<protein>
    <recommendedName>
        <fullName evidence="2">DUF4384 domain-containing protein</fullName>
    </recommendedName>
</protein>
<dbReference type="EMBL" id="BNCJ01000001">
    <property type="protein sequence ID" value="GHF35115.1"/>
    <property type="molecule type" value="Genomic_DNA"/>
</dbReference>
<name>A0A8J3GTN5_9RHOB</name>
<evidence type="ECO:0000256" key="1">
    <source>
        <dbReference type="SAM" id="MobiDB-lite"/>
    </source>
</evidence>
<dbReference type="Proteomes" id="UP000626220">
    <property type="component" value="Unassembled WGS sequence"/>
</dbReference>
<keyword evidence="4" id="KW-1185">Reference proteome</keyword>
<comment type="caution">
    <text evidence="3">The sequence shown here is derived from an EMBL/GenBank/DDBJ whole genome shotgun (WGS) entry which is preliminary data.</text>
</comment>
<dbReference type="Pfam" id="PF14326">
    <property type="entry name" value="DUF4384"/>
    <property type="match status" value="1"/>
</dbReference>
<dbReference type="InterPro" id="IPR025493">
    <property type="entry name" value="DUF4384"/>
</dbReference>
<evidence type="ECO:0000313" key="4">
    <source>
        <dbReference type="Proteomes" id="UP000626220"/>
    </source>
</evidence>
<accession>A0A8J3GTN5</accession>
<gene>
    <name evidence="3" type="ORF">GCM10017056_03240</name>
</gene>
<organism evidence="3 4">
    <name type="scientific">Seohaeicola zhoushanensis</name>
    <dbReference type="NCBI Taxonomy" id="1569283"/>
    <lineage>
        <taxon>Bacteria</taxon>
        <taxon>Pseudomonadati</taxon>
        <taxon>Pseudomonadota</taxon>
        <taxon>Alphaproteobacteria</taxon>
        <taxon>Rhodobacterales</taxon>
        <taxon>Roseobacteraceae</taxon>
        <taxon>Seohaeicola</taxon>
    </lineage>
</organism>
<feature type="compositionally biased region" description="Low complexity" evidence="1">
    <location>
        <begin position="67"/>
        <end position="95"/>
    </location>
</feature>
<reference evidence="3" key="2">
    <citation type="submission" date="2020-09" db="EMBL/GenBank/DDBJ databases">
        <authorList>
            <person name="Sun Q."/>
            <person name="Kim S."/>
        </authorList>
    </citation>
    <scope>NUCLEOTIDE SEQUENCE</scope>
    <source>
        <strain evidence="3">KCTC 42650</strain>
    </source>
</reference>
<reference evidence="3" key="1">
    <citation type="journal article" date="2014" name="Int. J. Syst. Evol. Microbiol.">
        <title>Complete genome sequence of Corynebacterium casei LMG S-19264T (=DSM 44701T), isolated from a smear-ripened cheese.</title>
        <authorList>
            <consortium name="US DOE Joint Genome Institute (JGI-PGF)"/>
            <person name="Walter F."/>
            <person name="Albersmeier A."/>
            <person name="Kalinowski J."/>
            <person name="Ruckert C."/>
        </authorList>
    </citation>
    <scope>NUCLEOTIDE SEQUENCE</scope>
    <source>
        <strain evidence="3">KCTC 42650</strain>
    </source>
</reference>
<feature type="region of interest" description="Disordered" evidence="1">
    <location>
        <begin position="199"/>
        <end position="218"/>
    </location>
</feature>
<dbReference type="AlphaFoldDB" id="A0A8J3GTN5"/>